<evidence type="ECO:0000313" key="3">
    <source>
        <dbReference type="Proteomes" id="UP000287547"/>
    </source>
</evidence>
<reference evidence="2 3" key="1">
    <citation type="submission" date="2018-05" db="EMBL/GenBank/DDBJ databases">
        <title>Evolution of GPA BGCs.</title>
        <authorList>
            <person name="Waglechner N."/>
            <person name="Wright G.D."/>
        </authorList>
    </citation>
    <scope>NUCLEOTIDE SEQUENCE [LARGE SCALE GENOMIC DNA]</scope>
    <source>
        <strain evidence="2 3">A82846</strain>
    </source>
</reference>
<keyword evidence="1" id="KW-0472">Membrane</keyword>
<accession>A0A428ZIP5</accession>
<evidence type="ECO:0000313" key="2">
    <source>
        <dbReference type="EMBL" id="RSM87851.1"/>
    </source>
</evidence>
<keyword evidence="1" id="KW-1133">Transmembrane helix</keyword>
<name>A0A428ZIP5_KIBAR</name>
<proteinExistence type="predicted"/>
<feature type="transmembrane region" description="Helical" evidence="1">
    <location>
        <begin position="15"/>
        <end position="33"/>
    </location>
</feature>
<comment type="caution">
    <text evidence="2">The sequence shown here is derived from an EMBL/GenBank/DDBJ whole genome shotgun (WGS) entry which is preliminary data.</text>
</comment>
<organism evidence="2 3">
    <name type="scientific">Kibdelosporangium aridum</name>
    <dbReference type="NCBI Taxonomy" id="2030"/>
    <lineage>
        <taxon>Bacteria</taxon>
        <taxon>Bacillati</taxon>
        <taxon>Actinomycetota</taxon>
        <taxon>Actinomycetes</taxon>
        <taxon>Pseudonocardiales</taxon>
        <taxon>Pseudonocardiaceae</taxon>
        <taxon>Kibdelosporangium</taxon>
    </lineage>
</organism>
<dbReference type="EMBL" id="QHKI01000005">
    <property type="protein sequence ID" value="RSM87851.1"/>
    <property type="molecule type" value="Genomic_DNA"/>
</dbReference>
<evidence type="ECO:0000256" key="1">
    <source>
        <dbReference type="SAM" id="Phobius"/>
    </source>
</evidence>
<dbReference type="Proteomes" id="UP000287547">
    <property type="component" value="Unassembled WGS sequence"/>
</dbReference>
<gene>
    <name evidence="2" type="ORF">DMH04_08960</name>
</gene>
<protein>
    <submittedName>
        <fullName evidence="2">Uncharacterized protein</fullName>
    </submittedName>
</protein>
<dbReference type="AlphaFoldDB" id="A0A428ZIP5"/>
<feature type="transmembrane region" description="Helical" evidence="1">
    <location>
        <begin position="84"/>
        <end position="111"/>
    </location>
</feature>
<keyword evidence="1" id="KW-0812">Transmembrane</keyword>
<sequence>MPGTSSTRIAAPRGLARLIVIFGVLIGLTGLHGSHCGDEFGALVHATECPTSDTYDPPEVNSLNLHGAVLYHALSRDPHVPMGAAALCMAVLMAVLLVLVWLSGPVLLGIVQLRAGPWLRRVMRDWGAPKLAMLCVLRT</sequence>